<sequence length="179" mass="19227">MTPTSKYGSVEAGDSDEEKKMQDSASDNAADKVLNRVVIDTGAGTYEEYDTQYVVTSAEESKRKLINACFPLLIFVILMGTVVYSLSKDFNHLYPGAKGDMPSDRRGNNQGVPTTTTPKSHQHVFDNYSGPISNAGEQKSSTTTNNGDADCTSNSKCAELELTGICCPTNEGVMLGCCN</sequence>
<reference evidence="4" key="1">
    <citation type="submission" date="2021-01" db="EMBL/GenBank/DDBJ databases">
        <authorList>
            <person name="Corre E."/>
            <person name="Pelletier E."/>
            <person name="Niang G."/>
            <person name="Scheremetjew M."/>
            <person name="Finn R."/>
            <person name="Kale V."/>
            <person name="Holt S."/>
            <person name="Cochrane G."/>
            <person name="Meng A."/>
            <person name="Brown T."/>
            <person name="Cohen L."/>
        </authorList>
    </citation>
    <scope>NUCLEOTIDE SEQUENCE</scope>
    <source>
        <strain evidence="4">MM31A-1</strain>
    </source>
</reference>
<feature type="transmembrane region" description="Helical" evidence="2">
    <location>
        <begin position="65"/>
        <end position="86"/>
    </location>
</feature>
<feature type="compositionally biased region" description="Polar residues" evidence="1">
    <location>
        <begin position="108"/>
        <end position="119"/>
    </location>
</feature>
<gene>
    <name evidence="3" type="ORF">CDEB00056_LOCUS14766</name>
    <name evidence="4" type="ORF">CDEB00056_LOCUS14767</name>
</gene>
<feature type="region of interest" description="Disordered" evidence="1">
    <location>
        <begin position="1"/>
        <end position="27"/>
    </location>
</feature>
<evidence type="ECO:0000313" key="3">
    <source>
        <dbReference type="EMBL" id="CAE0469913.1"/>
    </source>
</evidence>
<proteinExistence type="predicted"/>
<organism evidence="4">
    <name type="scientific">Chaetoceros debilis</name>
    <dbReference type="NCBI Taxonomy" id="122233"/>
    <lineage>
        <taxon>Eukaryota</taxon>
        <taxon>Sar</taxon>
        <taxon>Stramenopiles</taxon>
        <taxon>Ochrophyta</taxon>
        <taxon>Bacillariophyta</taxon>
        <taxon>Coscinodiscophyceae</taxon>
        <taxon>Chaetocerotophycidae</taxon>
        <taxon>Chaetocerotales</taxon>
        <taxon>Chaetocerotaceae</taxon>
        <taxon>Chaetoceros</taxon>
    </lineage>
</organism>
<name>A0A6S8WJJ9_9STRA</name>
<accession>A0A6S8WJJ9</accession>
<keyword evidence="2" id="KW-0812">Transmembrane</keyword>
<keyword evidence="2" id="KW-0472">Membrane</keyword>
<feature type="compositionally biased region" description="Polar residues" evidence="1">
    <location>
        <begin position="130"/>
        <end position="149"/>
    </location>
</feature>
<protein>
    <submittedName>
        <fullName evidence="4">Uncharacterized protein</fullName>
    </submittedName>
</protein>
<keyword evidence="2" id="KW-1133">Transmembrane helix</keyword>
<dbReference type="EMBL" id="HBIO01019207">
    <property type="protein sequence ID" value="CAE0469913.1"/>
    <property type="molecule type" value="Transcribed_RNA"/>
</dbReference>
<dbReference type="AlphaFoldDB" id="A0A6S8WJJ9"/>
<feature type="region of interest" description="Disordered" evidence="1">
    <location>
        <begin position="95"/>
        <end position="149"/>
    </location>
</feature>
<evidence type="ECO:0000256" key="2">
    <source>
        <dbReference type="SAM" id="Phobius"/>
    </source>
</evidence>
<evidence type="ECO:0000313" key="4">
    <source>
        <dbReference type="EMBL" id="CAE0469914.1"/>
    </source>
</evidence>
<dbReference type="EMBL" id="HBIO01019208">
    <property type="protein sequence ID" value="CAE0469914.1"/>
    <property type="molecule type" value="Transcribed_RNA"/>
</dbReference>
<evidence type="ECO:0000256" key="1">
    <source>
        <dbReference type="SAM" id="MobiDB-lite"/>
    </source>
</evidence>